<dbReference type="InterPro" id="IPR011110">
    <property type="entry name" value="Reg_prop"/>
</dbReference>
<dbReference type="NCBIfam" id="TIGR04183">
    <property type="entry name" value="Por_Secre_tail"/>
    <property type="match status" value="1"/>
</dbReference>
<gene>
    <name evidence="1" type="ORF">ENW73_05655</name>
</gene>
<protein>
    <submittedName>
        <fullName evidence="1">T9SS type A sorting domain-containing protein</fullName>
    </submittedName>
</protein>
<name>A0A7C6EB26_UNCW3</name>
<dbReference type="SUPFAM" id="SSF63829">
    <property type="entry name" value="Calcium-dependent phosphotriesterase"/>
    <property type="match status" value="2"/>
</dbReference>
<reference evidence="1" key="1">
    <citation type="journal article" date="2020" name="mSystems">
        <title>Genome- and Community-Level Interaction Insights into Carbon Utilization and Element Cycling Functions of Hydrothermarchaeota in Hydrothermal Sediment.</title>
        <authorList>
            <person name="Zhou Z."/>
            <person name="Liu Y."/>
            <person name="Xu W."/>
            <person name="Pan J."/>
            <person name="Luo Z.H."/>
            <person name="Li M."/>
        </authorList>
    </citation>
    <scope>NUCLEOTIDE SEQUENCE [LARGE SCALE GENOMIC DNA]</scope>
    <source>
        <strain evidence="1">SpSt-876</strain>
    </source>
</reference>
<sequence length="729" mass="81277">MANRLQAVTKNTKQARILVILVLLLNSVFGQWQTFTNANFINDLAIIQDQLYCATNGGLAVFALTNPPKADEISFTKVFTNTEGLPSNHCLCLQPDKTGNLWIGTNGGGLVIYNPKDNKFFCYPDSKIPTKIKSIFISSDTVLIGSENGFRLILTKQTFLNPADDEVFIFTKANHPQLVSDNILSFARTDSFFWIGTNRGLTRCPNNILDTAHWISFAHPLGDSVCAMIVPIPETLFIATEHGIAKYNGVSFDTVLFFITPVNDLAYRDNKFYLAGEKGLIRYDFQTIDTIWNEPTKILLVKSALFCGMGGGGDWGHGLRIISDTIDTLWANYYADGLASNSIFSCLTDQQGTIYACHDLSALSRFNDGYWSVFYSPLYNARILAKDSQDRIWLGHFSHRGGLSYFDQKTNSFGLLQWGEYSPRNIINALGIDRNDTKWVWSVRNNFGVIGAIDAQGNETEFNFGLISPPGRPGSYEFAFDSRNRVWLGTTEGLLMLDYRGTLFNPADDTWVIFKEQSGLPGIEVVSVACDFKDRIWVGTANGGAVLESGKFLSVNPPLSSDIKKVRVDTFGQVWFLTSRGLCRYDPQTKNWTNYTQANCPIIPNPDLAQTNFYTALHIDSKNGFILIGTQAGLAKFELKDTIEPTLTQVRVFPNPCIKGLHQSVSFESLPSNSKVFVYTLAGKKLTELRVNPNNHRATFYLGETASGIYLALIITPFGNKIEKFAIIR</sequence>
<dbReference type="AlphaFoldDB" id="A0A7C6EB26"/>
<dbReference type="SUPFAM" id="SSF69322">
    <property type="entry name" value="Tricorn protease domain 2"/>
    <property type="match status" value="1"/>
</dbReference>
<dbReference type="Gene3D" id="2.130.10.10">
    <property type="entry name" value="YVTN repeat-like/Quinoprotein amine dehydrogenase"/>
    <property type="match status" value="2"/>
</dbReference>
<dbReference type="InterPro" id="IPR026444">
    <property type="entry name" value="Secre_tail"/>
</dbReference>
<comment type="caution">
    <text evidence="1">The sequence shown here is derived from an EMBL/GenBank/DDBJ whole genome shotgun (WGS) entry which is preliminary data.</text>
</comment>
<organism evidence="1">
    <name type="scientific">candidate division WOR-3 bacterium</name>
    <dbReference type="NCBI Taxonomy" id="2052148"/>
    <lineage>
        <taxon>Bacteria</taxon>
        <taxon>Bacteria division WOR-3</taxon>
    </lineage>
</organism>
<dbReference type="Pfam" id="PF07494">
    <property type="entry name" value="Reg_prop"/>
    <property type="match status" value="1"/>
</dbReference>
<evidence type="ECO:0000313" key="1">
    <source>
        <dbReference type="EMBL" id="HHS52335.1"/>
    </source>
</evidence>
<dbReference type="EMBL" id="DTLI01000139">
    <property type="protein sequence ID" value="HHS52335.1"/>
    <property type="molecule type" value="Genomic_DNA"/>
</dbReference>
<proteinExistence type="predicted"/>
<dbReference type="InterPro" id="IPR015943">
    <property type="entry name" value="WD40/YVTN_repeat-like_dom_sf"/>
</dbReference>
<accession>A0A7C6EB26</accession>